<evidence type="ECO:0000313" key="1">
    <source>
        <dbReference type="Proteomes" id="UP000050795"/>
    </source>
</evidence>
<proteinExistence type="predicted"/>
<name>A0AA85KKT2_TRIRE</name>
<reference evidence="1" key="1">
    <citation type="submission" date="2022-06" db="EMBL/GenBank/DDBJ databases">
        <authorList>
            <person name="Berger JAMES D."/>
            <person name="Berger JAMES D."/>
        </authorList>
    </citation>
    <scope>NUCLEOTIDE SEQUENCE [LARGE SCALE GENOMIC DNA]</scope>
</reference>
<dbReference type="WBParaSite" id="TREG1_8500.1">
    <property type="protein sequence ID" value="TREG1_8500.1"/>
    <property type="gene ID" value="TREG1_8500"/>
</dbReference>
<dbReference type="Proteomes" id="UP000050795">
    <property type="component" value="Unassembled WGS sequence"/>
</dbReference>
<keyword evidence="1" id="KW-1185">Reference proteome</keyword>
<dbReference type="AlphaFoldDB" id="A0AA85KKT2"/>
<protein>
    <submittedName>
        <fullName evidence="2">Uncharacterized protein</fullName>
    </submittedName>
</protein>
<reference evidence="2" key="2">
    <citation type="submission" date="2023-11" db="UniProtKB">
        <authorList>
            <consortium name="WormBaseParasite"/>
        </authorList>
    </citation>
    <scope>IDENTIFICATION</scope>
</reference>
<evidence type="ECO:0000313" key="2">
    <source>
        <dbReference type="WBParaSite" id="TREG1_8500.1"/>
    </source>
</evidence>
<accession>A0AA85KKT2</accession>
<sequence>MSNKYNNSQQGMKQLTSEYKISQNRKPDKIKQNLSGKIPWNSSVRINSRPSELKSHKHLKVKLNAALNSSDKSYRQQLSGFSTNNTQKCSYLADGRNTMTENNNGDNSSSHLPVSWHLINRSKSNERMCNERSDTCACQCYIRYNDLLEIYAWYLRLRTIMEHRFSPQQLHSNNEVYMHRTVTEHLNQLEALLNKTLPDELRPSTSPNCPIIFSQQNYSTNVPPQNKIILSKQVVPTSILRNLIEGNIHRIYQQENSWDTHYEKNNVSFSADKCCFLTPEVSMKENKKDSLEEQSGEYTNKINCTKESVENFDPLIYESVGIKTRSVKKNVIQIAPKAYPSFDCQHPANSDIFENNKTDEVNRLTRHSVSSEQKNSYKDDKPRACYTTNEFPYSIDRALTQYIKANYLDFCASGVPALGNQATSEKLVELKQPEYSIMSRKSPLERNMTTEMKQLKIGVVFTKLYSILHDMNYDAVYTSVLCVINALGLVQQNYYFVSNNIINIRYFRDNDIYETKIVVQSFLPQSEDFEPTVLVKAVLLRRSHNSIYTRQPMLEDITGRPEGDVMPISSCNSPLLEKSGEESLTIKASKMHLTGSIGFEPFLLFTKMPETNEKQNKTVFSQMSTHKKYGATYLLWRLADQGSNLKNS</sequence>
<organism evidence="1 2">
    <name type="scientific">Trichobilharzia regenti</name>
    <name type="common">Nasal bird schistosome</name>
    <dbReference type="NCBI Taxonomy" id="157069"/>
    <lineage>
        <taxon>Eukaryota</taxon>
        <taxon>Metazoa</taxon>
        <taxon>Spiralia</taxon>
        <taxon>Lophotrochozoa</taxon>
        <taxon>Platyhelminthes</taxon>
        <taxon>Trematoda</taxon>
        <taxon>Digenea</taxon>
        <taxon>Strigeidida</taxon>
        <taxon>Schistosomatoidea</taxon>
        <taxon>Schistosomatidae</taxon>
        <taxon>Trichobilharzia</taxon>
    </lineage>
</organism>